<evidence type="ECO:0000256" key="1">
    <source>
        <dbReference type="ARBA" id="ARBA00006640"/>
    </source>
</evidence>
<evidence type="ECO:0000256" key="4">
    <source>
        <dbReference type="SAM" id="MobiDB-lite"/>
    </source>
</evidence>
<gene>
    <name evidence="5" type="ORF">CLAFUR5_08090</name>
</gene>
<evidence type="ECO:0000313" key="6">
    <source>
        <dbReference type="Proteomes" id="UP000756132"/>
    </source>
</evidence>
<protein>
    <recommendedName>
        <fullName evidence="7">37S ribosomal protein mrp21, mitochondrial</fullName>
    </recommendedName>
</protein>
<evidence type="ECO:0000313" key="5">
    <source>
        <dbReference type="EMBL" id="UJO15083.1"/>
    </source>
</evidence>
<comment type="similarity">
    <text evidence="1">Belongs to the bacterial ribosomal protein bS21 family.</text>
</comment>
<feature type="compositionally biased region" description="Basic residues" evidence="4">
    <location>
        <begin position="40"/>
        <end position="50"/>
    </location>
</feature>
<sequence length="267" mass="29590">MELFRASEALLRSSQPLLPFLAPAAYRTSTTRAAAPIARHCRGRTQHHTSRPFTTAQPRRQADGPPSGAETVSDNISSFLDSALDLGGKSPTSRHSSRDAQQNNPPSQGLANENAASNPDRTKSSFDDILDSFSSSRPSAPPQRRSPNTQLPHETISAMLEPINYSSSRLGAPPPEIDEGPPLKLGPTLGRTVEVNAARGMDVGKAFRSLETLCGRNSVKRDFQMQRFHERPGMKRKRLKSVRWRRHFKKNFKATVVLVQKMTRQGW</sequence>
<feature type="compositionally biased region" description="Polar residues" evidence="4">
    <location>
        <begin position="70"/>
        <end position="80"/>
    </location>
</feature>
<dbReference type="InterPro" id="IPR001911">
    <property type="entry name" value="Ribosomal_bS21"/>
</dbReference>
<dbReference type="PANTHER" id="PTHR41237">
    <property type="entry name" value="37S RIBOSOMAL PROTEIN MRP21, MITOCHONDRIAL"/>
    <property type="match status" value="1"/>
</dbReference>
<dbReference type="KEGG" id="ffu:CLAFUR5_08090"/>
<organism evidence="5 6">
    <name type="scientific">Passalora fulva</name>
    <name type="common">Tomato leaf mold</name>
    <name type="synonym">Cladosporium fulvum</name>
    <dbReference type="NCBI Taxonomy" id="5499"/>
    <lineage>
        <taxon>Eukaryota</taxon>
        <taxon>Fungi</taxon>
        <taxon>Dikarya</taxon>
        <taxon>Ascomycota</taxon>
        <taxon>Pezizomycotina</taxon>
        <taxon>Dothideomycetes</taxon>
        <taxon>Dothideomycetidae</taxon>
        <taxon>Mycosphaerellales</taxon>
        <taxon>Mycosphaerellaceae</taxon>
        <taxon>Fulvia</taxon>
    </lineage>
</organism>
<dbReference type="NCBIfam" id="TIGR00030">
    <property type="entry name" value="S21p"/>
    <property type="match status" value="1"/>
</dbReference>
<dbReference type="AlphaFoldDB" id="A0A9Q8LE94"/>
<dbReference type="OrthoDB" id="2501249at2759"/>
<accession>A0A9Q8LE94</accession>
<proteinExistence type="inferred from homology"/>
<feature type="region of interest" description="Disordered" evidence="4">
    <location>
        <begin position="40"/>
        <end position="150"/>
    </location>
</feature>
<dbReference type="OMA" id="VQCARNS"/>
<dbReference type="Proteomes" id="UP000756132">
    <property type="component" value="Chromosome 3"/>
</dbReference>
<keyword evidence="2" id="KW-0689">Ribosomal protein</keyword>
<feature type="compositionally biased region" description="Low complexity" evidence="4">
    <location>
        <begin position="131"/>
        <end position="147"/>
    </location>
</feature>
<dbReference type="InterPro" id="IPR052837">
    <property type="entry name" value="Mitoribosomal_bS21"/>
</dbReference>
<dbReference type="EMBL" id="CP090165">
    <property type="protein sequence ID" value="UJO15083.1"/>
    <property type="molecule type" value="Genomic_DNA"/>
</dbReference>
<evidence type="ECO:0008006" key="7">
    <source>
        <dbReference type="Google" id="ProtNLM"/>
    </source>
</evidence>
<dbReference type="Pfam" id="PF01165">
    <property type="entry name" value="Ribosomal_S21"/>
    <property type="match status" value="1"/>
</dbReference>
<dbReference type="GeneID" id="71987968"/>
<dbReference type="GO" id="GO:0003735">
    <property type="term" value="F:structural constituent of ribosome"/>
    <property type="evidence" value="ECO:0007669"/>
    <property type="project" value="InterPro"/>
</dbReference>
<reference evidence="5" key="1">
    <citation type="submission" date="2021-12" db="EMBL/GenBank/DDBJ databases">
        <authorList>
            <person name="Zaccaron A."/>
            <person name="Stergiopoulos I."/>
        </authorList>
    </citation>
    <scope>NUCLEOTIDE SEQUENCE</scope>
    <source>
        <strain evidence="5">Race5_Kim</strain>
    </source>
</reference>
<name>A0A9Q8LE94_PASFU</name>
<feature type="compositionally biased region" description="Polar residues" evidence="4">
    <location>
        <begin position="90"/>
        <end position="119"/>
    </location>
</feature>
<evidence type="ECO:0000256" key="2">
    <source>
        <dbReference type="ARBA" id="ARBA00022980"/>
    </source>
</evidence>
<dbReference type="GO" id="GO:0005763">
    <property type="term" value="C:mitochondrial small ribosomal subunit"/>
    <property type="evidence" value="ECO:0007669"/>
    <property type="project" value="TreeGrafter"/>
</dbReference>
<evidence type="ECO:0000256" key="3">
    <source>
        <dbReference type="ARBA" id="ARBA00023274"/>
    </source>
</evidence>
<dbReference type="RefSeq" id="XP_047759449.1">
    <property type="nucleotide sequence ID" value="XM_047907238.1"/>
</dbReference>
<keyword evidence="3" id="KW-0687">Ribonucleoprotein</keyword>
<dbReference type="GO" id="GO:0070124">
    <property type="term" value="P:mitochondrial translational initiation"/>
    <property type="evidence" value="ECO:0007669"/>
    <property type="project" value="TreeGrafter"/>
</dbReference>
<dbReference type="PANTHER" id="PTHR41237:SF1">
    <property type="entry name" value="SMALL RIBOSOMAL SUBUNIT PROTEIN BS21M"/>
    <property type="match status" value="1"/>
</dbReference>
<reference evidence="5" key="2">
    <citation type="journal article" date="2022" name="Microb. Genom.">
        <title>A chromosome-scale genome assembly of the tomato pathogen Cladosporium fulvum reveals a compartmentalized genome architecture and the presence of a dispensable chromosome.</title>
        <authorList>
            <person name="Zaccaron A.Z."/>
            <person name="Chen L.H."/>
            <person name="Samaras A."/>
            <person name="Stergiopoulos I."/>
        </authorList>
    </citation>
    <scope>NUCLEOTIDE SEQUENCE</scope>
    <source>
        <strain evidence="5">Race5_Kim</strain>
    </source>
</reference>
<keyword evidence="6" id="KW-1185">Reference proteome</keyword>